<keyword evidence="5" id="KW-0411">Iron-sulfur</keyword>
<dbReference type="GO" id="GO:0051536">
    <property type="term" value="F:iron-sulfur cluster binding"/>
    <property type="evidence" value="ECO:0007669"/>
    <property type="project" value="UniProtKB-KW"/>
</dbReference>
<name>A0A6I3SNH1_HELMO</name>
<dbReference type="PIRSF" id="PIRSF037487">
    <property type="entry name" value="Sulfite_red_assimil"/>
    <property type="match status" value="1"/>
</dbReference>
<feature type="region of interest" description="Disordered" evidence="6">
    <location>
        <begin position="233"/>
        <end position="253"/>
    </location>
</feature>
<dbReference type="AlphaFoldDB" id="A0A6I3SNH1"/>
<dbReference type="Gene3D" id="3.30.413.10">
    <property type="entry name" value="Sulfite Reductase Hemoprotein, domain 1"/>
    <property type="match status" value="1"/>
</dbReference>
<dbReference type="RefSeq" id="WP_155477645.1">
    <property type="nucleotide sequence ID" value="NZ_WNKU01000028.1"/>
</dbReference>
<dbReference type="EMBL" id="WNKU01000028">
    <property type="protein sequence ID" value="MTV50564.1"/>
    <property type="molecule type" value="Genomic_DNA"/>
</dbReference>
<feature type="domain" description="Nitrite/sulphite reductase 4Fe-4S" evidence="7">
    <location>
        <begin position="93"/>
        <end position="232"/>
    </location>
</feature>
<sequence length="270" mass="29825">MSDQVPIPPGFADMLAPRGANKQRDKKTFAIVPHHPGGFMSPDQLMRIAEVAKKYAKAVNVTSGQQIMLIGLERENVEKAWQELGREPEGLLGPRCRGVRFCPGIAFCKRATSDSIGLGTLLDKKFRGMDMPNKVKMSIAGCYLSCTAPAIRDIGVIGLDEDRYRILIGGAGGHAPRLADLFIEGVTRKQVLAIVDRALHYYKDNAHPGERMHEFVPRVGLDRIRQEVLGEMKDLPPWPTPEEEARHQVRPGELLPLEVQTGGETSCPMP</sequence>
<evidence type="ECO:0000259" key="8">
    <source>
        <dbReference type="Pfam" id="PF03460"/>
    </source>
</evidence>
<organism evidence="9 10">
    <name type="scientific">Heliobacterium mobile</name>
    <name type="common">Heliobacillus mobilis</name>
    <dbReference type="NCBI Taxonomy" id="28064"/>
    <lineage>
        <taxon>Bacteria</taxon>
        <taxon>Bacillati</taxon>
        <taxon>Bacillota</taxon>
        <taxon>Clostridia</taxon>
        <taxon>Eubacteriales</taxon>
        <taxon>Heliobacteriaceae</taxon>
        <taxon>Heliobacterium</taxon>
    </lineage>
</organism>
<evidence type="ECO:0000256" key="3">
    <source>
        <dbReference type="ARBA" id="ARBA00023002"/>
    </source>
</evidence>
<reference evidence="9 10" key="1">
    <citation type="submission" date="2019-11" db="EMBL/GenBank/DDBJ databases">
        <title>Whole-genome sequence of a the green, strictly anaerobic photosynthetic bacterium Heliobacillus mobilis DSM 6151.</title>
        <authorList>
            <person name="Kyndt J.A."/>
            <person name="Meyer T.E."/>
        </authorList>
    </citation>
    <scope>NUCLEOTIDE SEQUENCE [LARGE SCALE GENOMIC DNA]</scope>
    <source>
        <strain evidence="9 10">DSM 6151</strain>
    </source>
</reference>
<feature type="domain" description="Nitrite/Sulfite reductase ferredoxin-like" evidence="8">
    <location>
        <begin position="22"/>
        <end position="85"/>
    </location>
</feature>
<dbReference type="GO" id="GO:0016491">
    <property type="term" value="F:oxidoreductase activity"/>
    <property type="evidence" value="ECO:0007669"/>
    <property type="project" value="UniProtKB-KW"/>
</dbReference>
<accession>A0A6I3SNH1</accession>
<keyword evidence="10" id="KW-1185">Reference proteome</keyword>
<dbReference type="Pfam" id="PF01077">
    <property type="entry name" value="NIR_SIR"/>
    <property type="match status" value="1"/>
</dbReference>
<comment type="caution">
    <text evidence="9">The sequence shown here is derived from an EMBL/GenBank/DDBJ whole genome shotgun (WGS) entry which is preliminary data.</text>
</comment>
<dbReference type="PANTHER" id="PTHR43809:SF1">
    <property type="entry name" value="NITRITE REDUCTASE (NADH) LARGE SUBUNIT"/>
    <property type="match status" value="1"/>
</dbReference>
<gene>
    <name evidence="9" type="ORF">GJ688_16585</name>
</gene>
<dbReference type="InterPro" id="IPR017220">
    <property type="entry name" value="Sulphite_reductase_assimil"/>
</dbReference>
<dbReference type="InterPro" id="IPR052034">
    <property type="entry name" value="NasD-like"/>
</dbReference>
<protein>
    <submittedName>
        <fullName evidence="9">NAD(P)/FAD-dependent oxidoreductase</fullName>
    </submittedName>
</protein>
<dbReference type="InterPro" id="IPR045854">
    <property type="entry name" value="NO2/SO3_Rdtase_4Fe4S_sf"/>
</dbReference>
<dbReference type="GO" id="GO:0046872">
    <property type="term" value="F:metal ion binding"/>
    <property type="evidence" value="ECO:0007669"/>
    <property type="project" value="UniProtKB-KW"/>
</dbReference>
<evidence type="ECO:0000313" key="9">
    <source>
        <dbReference type="EMBL" id="MTV50564.1"/>
    </source>
</evidence>
<dbReference type="InterPro" id="IPR005117">
    <property type="entry name" value="NiRdtase/SiRdtase_haem-b_fer"/>
</dbReference>
<dbReference type="Pfam" id="PF03460">
    <property type="entry name" value="NIR_SIR_ferr"/>
    <property type="match status" value="1"/>
</dbReference>
<proteinExistence type="predicted"/>
<evidence type="ECO:0000256" key="2">
    <source>
        <dbReference type="ARBA" id="ARBA00022723"/>
    </source>
</evidence>
<dbReference type="OrthoDB" id="9800558at2"/>
<evidence type="ECO:0000313" key="10">
    <source>
        <dbReference type="Proteomes" id="UP000430670"/>
    </source>
</evidence>
<evidence type="ECO:0000259" key="7">
    <source>
        <dbReference type="Pfam" id="PF01077"/>
    </source>
</evidence>
<keyword evidence="1" id="KW-0349">Heme</keyword>
<keyword evidence="3" id="KW-0560">Oxidoreductase</keyword>
<keyword evidence="2" id="KW-0479">Metal-binding</keyword>
<evidence type="ECO:0000256" key="6">
    <source>
        <dbReference type="SAM" id="MobiDB-lite"/>
    </source>
</evidence>
<dbReference type="InterPro" id="IPR006067">
    <property type="entry name" value="NO2/SO3_Rdtase_4Fe4S_dom"/>
</dbReference>
<dbReference type="GO" id="GO:0020037">
    <property type="term" value="F:heme binding"/>
    <property type="evidence" value="ECO:0007669"/>
    <property type="project" value="InterPro"/>
</dbReference>
<evidence type="ECO:0000256" key="5">
    <source>
        <dbReference type="ARBA" id="ARBA00023014"/>
    </source>
</evidence>
<dbReference type="SUPFAM" id="SSF55124">
    <property type="entry name" value="Nitrite/Sulfite reductase N-terminal domain-like"/>
    <property type="match status" value="1"/>
</dbReference>
<dbReference type="SUPFAM" id="SSF56014">
    <property type="entry name" value="Nitrite and sulphite reductase 4Fe-4S domain-like"/>
    <property type="match status" value="1"/>
</dbReference>
<dbReference type="Proteomes" id="UP000430670">
    <property type="component" value="Unassembled WGS sequence"/>
</dbReference>
<dbReference type="InterPro" id="IPR036136">
    <property type="entry name" value="Nit/Sulf_reduc_fer-like_dom_sf"/>
</dbReference>
<keyword evidence="4" id="KW-0408">Iron</keyword>
<dbReference type="PANTHER" id="PTHR43809">
    <property type="entry name" value="NITRITE REDUCTASE (NADH) LARGE SUBUNIT"/>
    <property type="match status" value="1"/>
</dbReference>
<evidence type="ECO:0000256" key="4">
    <source>
        <dbReference type="ARBA" id="ARBA00023004"/>
    </source>
</evidence>
<evidence type="ECO:0000256" key="1">
    <source>
        <dbReference type="ARBA" id="ARBA00022617"/>
    </source>
</evidence>
<dbReference type="Gene3D" id="3.90.480.10">
    <property type="entry name" value="Sulfite Reductase Hemoprotein,Domain 2"/>
    <property type="match status" value="1"/>
</dbReference>